<dbReference type="EMBL" id="JBJQND010000001">
    <property type="protein sequence ID" value="KAL3891062.1"/>
    <property type="molecule type" value="Genomic_DNA"/>
</dbReference>
<feature type="transmembrane region" description="Helical" evidence="1">
    <location>
        <begin position="7"/>
        <end position="28"/>
    </location>
</feature>
<comment type="caution">
    <text evidence="2">The sequence shown here is derived from an EMBL/GenBank/DDBJ whole genome shotgun (WGS) entry which is preliminary data.</text>
</comment>
<name>A0ABD3XXY0_SINWO</name>
<gene>
    <name evidence="2" type="ORF">ACJMK2_003325</name>
</gene>
<keyword evidence="3" id="KW-1185">Reference proteome</keyword>
<keyword evidence="1" id="KW-0812">Transmembrane</keyword>
<reference evidence="2 3" key="1">
    <citation type="submission" date="2024-11" db="EMBL/GenBank/DDBJ databases">
        <title>Chromosome-level genome assembly of the freshwater bivalve Anodonta woodiana.</title>
        <authorList>
            <person name="Chen X."/>
        </authorList>
    </citation>
    <scope>NUCLEOTIDE SEQUENCE [LARGE SCALE GENOMIC DNA]</scope>
    <source>
        <strain evidence="2">MN2024</strain>
        <tissue evidence="2">Gills</tissue>
    </source>
</reference>
<evidence type="ECO:0000313" key="3">
    <source>
        <dbReference type="Proteomes" id="UP001634394"/>
    </source>
</evidence>
<keyword evidence="1" id="KW-0472">Membrane</keyword>
<accession>A0ABD3XXY0</accession>
<evidence type="ECO:0000313" key="2">
    <source>
        <dbReference type="EMBL" id="KAL3891062.1"/>
    </source>
</evidence>
<sequence>MGIIRIAGLICSLVSLILIVIAIAIPYWERNDTDLDGNMYVGLWMNCTRHYGKEAICSHLNTVEGVFMLIGAIVYSGRRSGLSPGESINYHAGFGFAIIAGGTALFSGILHMAGRSNHTNKIKGMN</sequence>
<keyword evidence="1" id="KW-1133">Transmembrane helix</keyword>
<dbReference type="AlphaFoldDB" id="A0ABD3XXY0"/>
<feature type="transmembrane region" description="Helical" evidence="1">
    <location>
        <begin position="90"/>
        <end position="113"/>
    </location>
</feature>
<protein>
    <submittedName>
        <fullName evidence="2">Uncharacterized protein</fullName>
    </submittedName>
</protein>
<proteinExistence type="predicted"/>
<dbReference type="Gene3D" id="1.20.140.150">
    <property type="match status" value="1"/>
</dbReference>
<evidence type="ECO:0000256" key="1">
    <source>
        <dbReference type="SAM" id="Phobius"/>
    </source>
</evidence>
<organism evidence="2 3">
    <name type="scientific">Sinanodonta woodiana</name>
    <name type="common">Chinese pond mussel</name>
    <name type="synonym">Anodonta woodiana</name>
    <dbReference type="NCBI Taxonomy" id="1069815"/>
    <lineage>
        <taxon>Eukaryota</taxon>
        <taxon>Metazoa</taxon>
        <taxon>Spiralia</taxon>
        <taxon>Lophotrochozoa</taxon>
        <taxon>Mollusca</taxon>
        <taxon>Bivalvia</taxon>
        <taxon>Autobranchia</taxon>
        <taxon>Heteroconchia</taxon>
        <taxon>Palaeoheterodonta</taxon>
        <taxon>Unionida</taxon>
        <taxon>Unionoidea</taxon>
        <taxon>Unionidae</taxon>
        <taxon>Unioninae</taxon>
        <taxon>Sinanodonta</taxon>
    </lineage>
</organism>
<dbReference type="Proteomes" id="UP001634394">
    <property type="component" value="Unassembled WGS sequence"/>
</dbReference>